<accession>A0A0D9XPY8</accession>
<name>A0A0D9XPY8_9ORYZ</name>
<feature type="signal peptide" evidence="1">
    <location>
        <begin position="1"/>
        <end position="23"/>
    </location>
</feature>
<dbReference type="HOGENOM" id="CLU_1689253_0_0_1"/>
<reference evidence="3" key="2">
    <citation type="submission" date="2013-12" db="EMBL/GenBank/DDBJ databases">
        <authorList>
            <person name="Yu Y."/>
            <person name="Lee S."/>
            <person name="de Baynast K."/>
            <person name="Wissotski M."/>
            <person name="Liu L."/>
            <person name="Talag J."/>
            <person name="Goicoechea J."/>
            <person name="Angelova A."/>
            <person name="Jetty R."/>
            <person name="Kudrna D."/>
            <person name="Golser W."/>
            <person name="Rivera L."/>
            <person name="Zhang J."/>
            <person name="Wing R."/>
        </authorList>
    </citation>
    <scope>NUCLEOTIDE SEQUENCE</scope>
</reference>
<dbReference type="EnsemblPlants" id="LPERR11G05010.1">
    <property type="protein sequence ID" value="LPERR11G05010.1"/>
    <property type="gene ID" value="LPERR11G05010"/>
</dbReference>
<evidence type="ECO:0000256" key="1">
    <source>
        <dbReference type="SAM" id="SignalP"/>
    </source>
</evidence>
<dbReference type="Gramene" id="LPERR11G05010.1">
    <property type="protein sequence ID" value="LPERR11G05010.1"/>
    <property type="gene ID" value="LPERR11G05010"/>
</dbReference>
<dbReference type="AlphaFoldDB" id="A0A0D9XPY8"/>
<sequence length="156" mass="16675">MVAGRRLAAVVVLLRAGLWCWYGWVVQPACLPSWAEIDPHTAGFWSGCGAGNGSSGGEHVSEAGNGQGVHSSHLCSLLSAMSSTPFGFLLWPDSFSGRRNPQGRADALMQELAAGGRRFEDGRVLVLADRESALGVGRRHWRKPCRAFGRPDDGDA</sequence>
<proteinExistence type="predicted"/>
<evidence type="ECO:0000313" key="2">
    <source>
        <dbReference type="EnsemblPlants" id="LPERR11G05010.1"/>
    </source>
</evidence>
<evidence type="ECO:0000313" key="3">
    <source>
        <dbReference type="Proteomes" id="UP000032180"/>
    </source>
</evidence>
<protein>
    <submittedName>
        <fullName evidence="2">Uncharacterized protein</fullName>
    </submittedName>
</protein>
<keyword evidence="1" id="KW-0732">Signal</keyword>
<dbReference type="Proteomes" id="UP000032180">
    <property type="component" value="Chromosome 11"/>
</dbReference>
<reference evidence="2 3" key="1">
    <citation type="submission" date="2012-08" db="EMBL/GenBank/DDBJ databases">
        <title>Oryza genome evolution.</title>
        <authorList>
            <person name="Wing R.A."/>
        </authorList>
    </citation>
    <scope>NUCLEOTIDE SEQUENCE</scope>
</reference>
<keyword evidence="3" id="KW-1185">Reference proteome</keyword>
<organism evidence="2 3">
    <name type="scientific">Leersia perrieri</name>
    <dbReference type="NCBI Taxonomy" id="77586"/>
    <lineage>
        <taxon>Eukaryota</taxon>
        <taxon>Viridiplantae</taxon>
        <taxon>Streptophyta</taxon>
        <taxon>Embryophyta</taxon>
        <taxon>Tracheophyta</taxon>
        <taxon>Spermatophyta</taxon>
        <taxon>Magnoliopsida</taxon>
        <taxon>Liliopsida</taxon>
        <taxon>Poales</taxon>
        <taxon>Poaceae</taxon>
        <taxon>BOP clade</taxon>
        <taxon>Oryzoideae</taxon>
        <taxon>Oryzeae</taxon>
        <taxon>Oryzinae</taxon>
        <taxon>Leersia</taxon>
    </lineage>
</organism>
<feature type="chain" id="PRO_5002350182" evidence="1">
    <location>
        <begin position="24"/>
        <end position="156"/>
    </location>
</feature>
<reference evidence="2" key="3">
    <citation type="submission" date="2015-04" db="UniProtKB">
        <authorList>
            <consortium name="EnsemblPlants"/>
        </authorList>
    </citation>
    <scope>IDENTIFICATION</scope>
</reference>